<sequence>MKIYKGRVYIDGRKSVASHFIDVEKDSSGRTEFYFKRIVHNLDDYEKFPVPEMIPATFQQQLRSLNRAYAITFISEDKETEFIKNMLKEAYPDAEDF</sequence>
<organism evidence="1">
    <name type="scientific">marine sediment metagenome</name>
    <dbReference type="NCBI Taxonomy" id="412755"/>
    <lineage>
        <taxon>unclassified sequences</taxon>
        <taxon>metagenomes</taxon>
        <taxon>ecological metagenomes</taxon>
    </lineage>
</organism>
<protein>
    <submittedName>
        <fullName evidence="1">Uncharacterized protein</fullName>
    </submittedName>
</protein>
<proteinExistence type="predicted"/>
<name>X0WM95_9ZZZZ</name>
<accession>X0WM95</accession>
<comment type="caution">
    <text evidence="1">The sequence shown here is derived from an EMBL/GenBank/DDBJ whole genome shotgun (WGS) entry which is preliminary data.</text>
</comment>
<feature type="non-terminal residue" evidence="1">
    <location>
        <position position="97"/>
    </location>
</feature>
<dbReference type="AlphaFoldDB" id="X0WM95"/>
<dbReference type="EMBL" id="BARS01041424">
    <property type="protein sequence ID" value="GAG32079.1"/>
    <property type="molecule type" value="Genomic_DNA"/>
</dbReference>
<evidence type="ECO:0000313" key="1">
    <source>
        <dbReference type="EMBL" id="GAG32079.1"/>
    </source>
</evidence>
<reference evidence="1" key="1">
    <citation type="journal article" date="2014" name="Front. Microbiol.">
        <title>High frequency of phylogenetically diverse reductive dehalogenase-homologous genes in deep subseafloor sedimentary metagenomes.</title>
        <authorList>
            <person name="Kawai M."/>
            <person name="Futagami T."/>
            <person name="Toyoda A."/>
            <person name="Takaki Y."/>
            <person name="Nishi S."/>
            <person name="Hori S."/>
            <person name="Arai W."/>
            <person name="Tsubouchi T."/>
            <person name="Morono Y."/>
            <person name="Uchiyama I."/>
            <person name="Ito T."/>
            <person name="Fujiyama A."/>
            <person name="Inagaki F."/>
            <person name="Takami H."/>
        </authorList>
    </citation>
    <scope>NUCLEOTIDE SEQUENCE</scope>
    <source>
        <strain evidence="1">Expedition CK06-06</strain>
    </source>
</reference>
<gene>
    <name evidence="1" type="ORF">S01H1_63003</name>
</gene>